<keyword evidence="3" id="KW-1185">Reference proteome</keyword>
<organism evidence="2 3">
    <name type="scientific">Acetobacter aceti</name>
    <dbReference type="NCBI Taxonomy" id="435"/>
    <lineage>
        <taxon>Bacteria</taxon>
        <taxon>Pseudomonadati</taxon>
        <taxon>Pseudomonadota</taxon>
        <taxon>Alphaproteobacteria</taxon>
        <taxon>Acetobacterales</taxon>
        <taxon>Acetobacteraceae</taxon>
        <taxon>Acetobacter</taxon>
        <taxon>Acetobacter subgen. Acetobacter</taxon>
    </lineage>
</organism>
<dbReference type="AlphaFoldDB" id="A0A1U9KIV4"/>
<dbReference type="KEGG" id="aace:A0U92_14130"/>
<reference evidence="2 3" key="1">
    <citation type="submission" date="2016-03" db="EMBL/GenBank/DDBJ databases">
        <title>Acetic acid bacteria sequencing.</title>
        <authorList>
            <person name="Brandt J."/>
            <person name="Jakob F."/>
            <person name="Vogel R.F."/>
        </authorList>
    </citation>
    <scope>NUCLEOTIDE SEQUENCE [LARGE SCALE GENOMIC DNA]</scope>
    <source>
        <strain evidence="2 3">TMW2.1153</strain>
    </source>
</reference>
<feature type="region of interest" description="Disordered" evidence="1">
    <location>
        <begin position="47"/>
        <end position="66"/>
    </location>
</feature>
<evidence type="ECO:0000313" key="3">
    <source>
        <dbReference type="Proteomes" id="UP000188937"/>
    </source>
</evidence>
<dbReference type="EMBL" id="CP014692">
    <property type="protein sequence ID" value="AQS85720.1"/>
    <property type="molecule type" value="Genomic_DNA"/>
</dbReference>
<sequence length="66" mass="7115">MADLSDDDEKLLQQEAGLTPETIRTIAALGFTLTRTASLLSYIKELTEEAEHRSSPARNPGETPGG</sequence>
<evidence type="ECO:0000256" key="1">
    <source>
        <dbReference type="SAM" id="MobiDB-lite"/>
    </source>
</evidence>
<proteinExistence type="predicted"/>
<gene>
    <name evidence="2" type="ORF">A0U92_14130</name>
</gene>
<accession>A0A1U9KIV4</accession>
<name>A0A1U9KIV4_ACEAC</name>
<dbReference type="OrthoDB" id="9908562at2"/>
<evidence type="ECO:0000313" key="2">
    <source>
        <dbReference type="EMBL" id="AQS85720.1"/>
    </source>
</evidence>
<dbReference type="RefSeq" id="WP_077813769.1">
    <property type="nucleotide sequence ID" value="NZ_CP014692.1"/>
</dbReference>
<protein>
    <submittedName>
        <fullName evidence="2">Uncharacterized protein</fullName>
    </submittedName>
</protein>
<dbReference type="Proteomes" id="UP000188937">
    <property type="component" value="Chromosome"/>
</dbReference>